<gene>
    <name evidence="2" type="primary">LOC108054020</name>
</gene>
<dbReference type="GO" id="GO:0070286">
    <property type="term" value="P:axonemal dynein complex assembly"/>
    <property type="evidence" value="ECO:0007669"/>
    <property type="project" value="TreeGrafter"/>
</dbReference>
<dbReference type="InterPro" id="IPR011990">
    <property type="entry name" value="TPR-like_helical_dom_sf"/>
</dbReference>
<organism evidence="2">
    <name type="scientific">Drosophila rhopaloa</name>
    <name type="common">Fruit fly</name>
    <dbReference type="NCBI Taxonomy" id="1041015"/>
    <lineage>
        <taxon>Eukaryota</taxon>
        <taxon>Metazoa</taxon>
        <taxon>Ecdysozoa</taxon>
        <taxon>Arthropoda</taxon>
        <taxon>Hexapoda</taxon>
        <taxon>Insecta</taxon>
        <taxon>Pterygota</taxon>
        <taxon>Neoptera</taxon>
        <taxon>Endopterygota</taxon>
        <taxon>Diptera</taxon>
        <taxon>Brachycera</taxon>
        <taxon>Muscomorpha</taxon>
        <taxon>Ephydroidea</taxon>
        <taxon>Drosophilidae</taxon>
        <taxon>Drosophila</taxon>
        <taxon>Sophophora</taxon>
    </lineage>
</organism>
<dbReference type="PANTHER" id="PTHR46540">
    <property type="entry name" value="TETRATRICOPEPTIDE REPEAT PROTEIN 12"/>
    <property type="match status" value="1"/>
</dbReference>
<dbReference type="PANTHER" id="PTHR46540:SF1">
    <property type="entry name" value="TETRATRICOPEPTIDE REPEAT PROTEIN 12"/>
    <property type="match status" value="1"/>
</dbReference>
<feature type="region of interest" description="Disordered" evidence="1">
    <location>
        <begin position="1"/>
        <end position="25"/>
    </location>
</feature>
<evidence type="ECO:0000256" key="1">
    <source>
        <dbReference type="SAM" id="MobiDB-lite"/>
    </source>
</evidence>
<dbReference type="RefSeq" id="XP_016992257.2">
    <property type="nucleotide sequence ID" value="XM_017136768.2"/>
</dbReference>
<dbReference type="GO" id="GO:0005737">
    <property type="term" value="C:cytoplasm"/>
    <property type="evidence" value="ECO:0007669"/>
    <property type="project" value="TreeGrafter"/>
</dbReference>
<dbReference type="SUPFAM" id="SSF48452">
    <property type="entry name" value="TPR-like"/>
    <property type="match status" value="1"/>
</dbReference>
<feature type="compositionally biased region" description="Basic and acidic residues" evidence="1">
    <location>
        <begin position="7"/>
        <end position="20"/>
    </location>
</feature>
<protein>
    <submittedName>
        <fullName evidence="2">Tetratricopeptide repeat protein 12</fullName>
    </submittedName>
</protein>
<name>A0A6P4FRA4_DRORH</name>
<dbReference type="OrthoDB" id="2017782at2759"/>
<accession>A0A6P4FRA4</accession>
<sequence length="249" mass="29655">MSLPNKIVDKKEENDKRISLDTENQENSIYQHPEANESFLENHSTVKEVIECLEMIEEANKTDSSRKHKKSTLDIKDLNFLVTRRILPNSAVFRRNKTRKVPVNTNQLTFMRQVDPDPDDRILARKQREEVAETFRRMGNFEYRKLNYGLAKDYYTKGLEYIKDTPVLYVNRAMCYIKLREFKLSYMDCDYVIANVDQNYLRAWLYRAVAYKRLNDEANCEYSIDQARRLNRSEAAFIDEFVDKMRSLL</sequence>
<dbReference type="SMART" id="SM00028">
    <property type="entry name" value="TPR"/>
    <property type="match status" value="3"/>
</dbReference>
<evidence type="ECO:0000313" key="2">
    <source>
        <dbReference type="RefSeq" id="XP_016992257.1"/>
    </source>
</evidence>
<dbReference type="AlphaFoldDB" id="A0A6P4FRA4"/>
<proteinExistence type="predicted"/>
<dbReference type="GO" id="GO:0007288">
    <property type="term" value="P:sperm axoneme assembly"/>
    <property type="evidence" value="ECO:0007669"/>
    <property type="project" value="TreeGrafter"/>
</dbReference>
<dbReference type="Gene3D" id="1.25.40.10">
    <property type="entry name" value="Tetratricopeptide repeat domain"/>
    <property type="match status" value="1"/>
</dbReference>
<dbReference type="GeneID" id="108054020"/>
<dbReference type="GO" id="GO:0005813">
    <property type="term" value="C:centrosome"/>
    <property type="evidence" value="ECO:0007669"/>
    <property type="project" value="TreeGrafter"/>
</dbReference>
<reference evidence="2" key="1">
    <citation type="submission" date="2025-08" db="UniProtKB">
        <authorList>
            <consortium name="RefSeq"/>
        </authorList>
    </citation>
    <scope>IDENTIFICATION</scope>
</reference>
<dbReference type="InterPro" id="IPR043195">
    <property type="entry name" value="TTC12"/>
</dbReference>
<dbReference type="RefSeq" id="XP_016992257.1">
    <property type="nucleotide sequence ID" value="XM_017136768.1"/>
</dbReference>
<dbReference type="InterPro" id="IPR019734">
    <property type="entry name" value="TPR_rpt"/>
</dbReference>